<reference evidence="2 3" key="1">
    <citation type="submission" date="2019-11" db="EMBL/GenBank/DDBJ databases">
        <title>Draft genome of Amycolatopsis RM579.</title>
        <authorList>
            <person name="Duangmal K."/>
            <person name="Mingma R."/>
        </authorList>
    </citation>
    <scope>NUCLEOTIDE SEQUENCE [LARGE SCALE GENOMIC DNA]</scope>
    <source>
        <strain evidence="2 3">RM579</strain>
    </source>
</reference>
<dbReference type="RefSeq" id="WP_208024609.1">
    <property type="nucleotide sequence ID" value="NZ_WMBA01000070.1"/>
</dbReference>
<dbReference type="GO" id="GO:0016747">
    <property type="term" value="F:acyltransferase activity, transferring groups other than amino-acyl groups"/>
    <property type="evidence" value="ECO:0007669"/>
    <property type="project" value="InterPro"/>
</dbReference>
<accession>A0A6N7Z9U6</accession>
<dbReference type="InterPro" id="IPR036412">
    <property type="entry name" value="HAD-like_sf"/>
</dbReference>
<dbReference type="NCBIfam" id="TIGR01686">
    <property type="entry name" value="FkbH"/>
    <property type="match status" value="1"/>
</dbReference>
<protein>
    <submittedName>
        <fullName evidence="2">HAD-IIIC family phosphatase</fullName>
    </submittedName>
</protein>
<feature type="domain" description="N-acetyltransferase" evidence="1">
    <location>
        <begin position="455"/>
        <end position="611"/>
    </location>
</feature>
<dbReference type="InterPro" id="IPR036514">
    <property type="entry name" value="SGNH_hydro_sf"/>
</dbReference>
<dbReference type="InterPro" id="IPR010033">
    <property type="entry name" value="HAD_SF_ppase_IIIC"/>
</dbReference>
<dbReference type="SUPFAM" id="SSF56784">
    <property type="entry name" value="HAD-like"/>
    <property type="match status" value="1"/>
</dbReference>
<gene>
    <name evidence="2" type="ORF">GKO32_31690</name>
</gene>
<dbReference type="PROSITE" id="PS51186">
    <property type="entry name" value="GNAT"/>
    <property type="match status" value="1"/>
</dbReference>
<dbReference type="Gene3D" id="3.40.50.1110">
    <property type="entry name" value="SGNH hydrolase"/>
    <property type="match status" value="1"/>
</dbReference>
<dbReference type="AlphaFoldDB" id="A0A6N7Z9U6"/>
<proteinExistence type="predicted"/>
<evidence type="ECO:0000313" key="3">
    <source>
        <dbReference type="Proteomes" id="UP000440096"/>
    </source>
</evidence>
<comment type="caution">
    <text evidence="2">The sequence shown here is derived from an EMBL/GenBank/DDBJ whole genome shotgun (WGS) entry which is preliminary data.</text>
</comment>
<dbReference type="InterPro" id="IPR016181">
    <property type="entry name" value="Acyl_CoA_acyltransferase"/>
</dbReference>
<sequence>MTGLTDLFELHHDGALAENYPRLPGLLAELTAEELVRAGHLLSRVDADEVLAAQPDQRAVTTVITGPGTLDGLVAPMTAETARHGLLLRPVLAGFDSYVFVLSGDDPEIARHQPDLVLCVLDPSMITRELAVPWEAEDAERVLAEKLDLLEQLVAGFTARSDATLVLNTFPLPHELSAALVDRRSRARLSIAWHEAEVRLLRLAGEHPSVVVIDLDSLVAEGIPLTEPRMSVYAGAYLSEELLVRYAREAGHVARQITGLTKKCLVLDLDQTLWDGILAEDGPDGIAVGGGGRGDAFQAFQRVVKQIGSRGVLLAAVSKNEAEDVRAAFRAHPGMPLSEDDFVRITANWDPKHQNLTELAEALNIGVDSFVFADDSPYECGLVRRGLPGTAVVGLTEEPAWHPRDLLRDNWFTVTELTGEDRTRGVKYKQEVARKTFLSTFSSIEDYLRELDVTVHLGVATAAQAGRVAQMSLRTNQFNLTTHRLQHQDVTRLLADEDSIVFTIASRDRFGDNGIVGAVFYRRDGELAWIDNFLLSCRVFSRGIEQACLAAVLDHAFATGVHEMRAIYRPSLKNAVVREFYPRYGFTTHDHDDERTVFRHDLALPVEIPKHVRFTGEIERPVR</sequence>
<dbReference type="NCBIfam" id="TIGR01681">
    <property type="entry name" value="HAD-SF-IIIC"/>
    <property type="match status" value="1"/>
</dbReference>
<keyword evidence="3" id="KW-1185">Reference proteome</keyword>
<dbReference type="Gene3D" id="3.40.50.1000">
    <property type="entry name" value="HAD superfamily/HAD-like"/>
    <property type="match status" value="1"/>
</dbReference>
<dbReference type="InterPro" id="IPR023214">
    <property type="entry name" value="HAD_sf"/>
</dbReference>
<dbReference type="Proteomes" id="UP000440096">
    <property type="component" value="Unassembled WGS sequence"/>
</dbReference>
<dbReference type="SUPFAM" id="SSF55729">
    <property type="entry name" value="Acyl-CoA N-acyltransferases (Nat)"/>
    <property type="match status" value="1"/>
</dbReference>
<dbReference type="InterPro" id="IPR010037">
    <property type="entry name" value="FkbH_domain"/>
</dbReference>
<evidence type="ECO:0000259" key="1">
    <source>
        <dbReference type="PROSITE" id="PS51186"/>
    </source>
</evidence>
<organism evidence="2 3">
    <name type="scientific">Amycolatopsis pithecellobii</name>
    <dbReference type="NCBI Taxonomy" id="664692"/>
    <lineage>
        <taxon>Bacteria</taxon>
        <taxon>Bacillati</taxon>
        <taxon>Actinomycetota</taxon>
        <taxon>Actinomycetes</taxon>
        <taxon>Pseudonocardiales</taxon>
        <taxon>Pseudonocardiaceae</taxon>
        <taxon>Amycolatopsis</taxon>
    </lineage>
</organism>
<evidence type="ECO:0000313" key="2">
    <source>
        <dbReference type="EMBL" id="MTD58507.1"/>
    </source>
</evidence>
<dbReference type="InterPro" id="IPR000182">
    <property type="entry name" value="GNAT_dom"/>
</dbReference>
<name>A0A6N7Z9U6_9PSEU</name>
<dbReference type="Gene3D" id="3.40.630.30">
    <property type="match status" value="1"/>
</dbReference>
<dbReference type="EMBL" id="WMBA01000070">
    <property type="protein sequence ID" value="MTD58507.1"/>
    <property type="molecule type" value="Genomic_DNA"/>
</dbReference>